<name>A0AB36FXU1_ALTMA</name>
<reference evidence="1 2" key="1">
    <citation type="submission" date="2016-09" db="EMBL/GenBank/DDBJ databases">
        <title>Draft Genome Sequence of four Alteromonas macleodii strains isolated from copper coupons and grown long-term at elevated copper levels.</title>
        <authorList>
            <person name="Cusick K."/>
            <person name="Dale J."/>
            <person name="Little B."/>
            <person name="Biffinger J."/>
        </authorList>
    </citation>
    <scope>NUCLEOTIDE SEQUENCE [LARGE SCALE GENOMIC DNA]</scope>
    <source>
        <strain evidence="1 2">KCP01</strain>
    </source>
</reference>
<gene>
    <name evidence="1" type="ORF">BFV95_0946</name>
</gene>
<dbReference type="AlphaFoldDB" id="A0AB36FXU1"/>
<accession>A0AB36FXU1</accession>
<dbReference type="Proteomes" id="UP000095392">
    <property type="component" value="Unassembled WGS sequence"/>
</dbReference>
<evidence type="ECO:0000313" key="2">
    <source>
        <dbReference type="Proteomes" id="UP000095392"/>
    </source>
</evidence>
<proteinExistence type="predicted"/>
<dbReference type="EMBL" id="MIPY01000008">
    <property type="protein sequence ID" value="OES33758.1"/>
    <property type="molecule type" value="Genomic_DNA"/>
</dbReference>
<organism evidence="1 2">
    <name type="scientific">Alteromonas macleodii</name>
    <name type="common">Pseudoalteromonas macleodii</name>
    <dbReference type="NCBI Taxonomy" id="28108"/>
    <lineage>
        <taxon>Bacteria</taxon>
        <taxon>Pseudomonadati</taxon>
        <taxon>Pseudomonadota</taxon>
        <taxon>Gammaproteobacteria</taxon>
        <taxon>Alteromonadales</taxon>
        <taxon>Alteromonadaceae</taxon>
        <taxon>Alteromonas/Salinimonas group</taxon>
        <taxon>Alteromonas</taxon>
    </lineage>
</organism>
<sequence length="54" mass="5956">MGLSHVPKRADFCNLDASGAGLFKNFLSSVVTKLQSSAHFNVYKGNNKGEREKR</sequence>
<comment type="caution">
    <text evidence="1">The sequence shown here is derived from an EMBL/GenBank/DDBJ whole genome shotgun (WGS) entry which is preliminary data.</text>
</comment>
<evidence type="ECO:0000313" key="1">
    <source>
        <dbReference type="EMBL" id="OES33758.1"/>
    </source>
</evidence>
<protein>
    <submittedName>
        <fullName evidence="1">Uncharacterized protein</fullName>
    </submittedName>
</protein>
<keyword evidence="2" id="KW-1185">Reference proteome</keyword>